<evidence type="ECO:0000256" key="8">
    <source>
        <dbReference type="ARBA" id="ARBA00023316"/>
    </source>
</evidence>
<evidence type="ECO:0000256" key="10">
    <source>
        <dbReference type="PIRNR" id="PIRNR026671"/>
    </source>
</evidence>
<keyword evidence="3 9" id="KW-0479">Metal-binding</keyword>
<name>I0AJI7_IGNAJ</name>
<comment type="catalytic activity">
    <reaction evidence="1 9 10">
        <text>D-alanyl-D-alanine + H2O = 2 D-alanine</text>
        <dbReference type="Rhea" id="RHEA:20661"/>
        <dbReference type="ChEBI" id="CHEBI:15377"/>
        <dbReference type="ChEBI" id="CHEBI:57416"/>
        <dbReference type="ChEBI" id="CHEBI:57822"/>
        <dbReference type="EC" id="3.4.13.22"/>
    </reaction>
</comment>
<dbReference type="GO" id="GO:0008237">
    <property type="term" value="F:metallopeptidase activity"/>
    <property type="evidence" value="ECO:0007669"/>
    <property type="project" value="UniProtKB-KW"/>
</dbReference>
<protein>
    <recommendedName>
        <fullName evidence="9 10">D-alanyl-D-alanine dipeptidase</fullName>
        <shortName evidence="9 10">D-Ala-D-Ala dipeptidase</shortName>
        <ecNumber evidence="9 10">3.4.13.22</ecNumber>
    </recommendedName>
</protein>
<dbReference type="PANTHER" id="PTHR43126:SF1">
    <property type="entry name" value="D-ALANYL-D-ALANINE DIPEPTIDASE"/>
    <property type="match status" value="1"/>
</dbReference>
<evidence type="ECO:0000256" key="6">
    <source>
        <dbReference type="ARBA" id="ARBA00022997"/>
    </source>
</evidence>
<dbReference type="AlphaFoldDB" id="I0AJI7"/>
<comment type="similarity">
    <text evidence="9 10">Belongs to the peptidase M15D family.</text>
</comment>
<feature type="binding site" evidence="9">
    <location>
        <position position="146"/>
    </location>
    <ligand>
        <name>Zn(2+)</name>
        <dbReference type="ChEBI" id="CHEBI:29105"/>
        <note>catalytic</note>
    </ligand>
</feature>
<dbReference type="CDD" id="cd14817">
    <property type="entry name" value="D-Ala-D-Ala_dipeptidase_VanX"/>
    <property type="match status" value="1"/>
</dbReference>
<evidence type="ECO:0000256" key="2">
    <source>
        <dbReference type="ARBA" id="ARBA00022670"/>
    </source>
</evidence>
<evidence type="ECO:0000256" key="3">
    <source>
        <dbReference type="ARBA" id="ARBA00022723"/>
    </source>
</evidence>
<feature type="binding site" evidence="9">
    <location>
        <position position="139"/>
    </location>
    <ligand>
        <name>Zn(2+)</name>
        <dbReference type="ChEBI" id="CHEBI:29105"/>
        <note>catalytic</note>
    </ligand>
</feature>
<sequence length="248" mass="28909">MKTIFITFLIYIIFTSPFNAYSQIPDGFVEIREIIPDIVIDLRYYSNHNFLGRQVEGYKANKCYITKAAADSLAKVQEELKSFGLSLKVYDAYRPQRAVDDFVKWAKDLSDTLTRKEFYPTVEKSRLFADGYIAEKSGHSRGSTVDLTIVPIPVPDQPEFDFDNQCECFKSVDERFKDNSLDMGTGFDCFHPLSHTMNNEISPQQRANRMLLYSLMTKHGFKNLPEEWWHYTLTDEPYPDTYFDFVIE</sequence>
<evidence type="ECO:0000313" key="11">
    <source>
        <dbReference type="EMBL" id="AFH49144.1"/>
    </source>
</evidence>
<accession>I0AJI7</accession>
<dbReference type="Gene3D" id="3.30.1380.10">
    <property type="match status" value="1"/>
</dbReference>
<dbReference type="KEGG" id="ial:IALB_1434"/>
<keyword evidence="5 9" id="KW-0862">Zinc</keyword>
<dbReference type="Pfam" id="PF01427">
    <property type="entry name" value="Peptidase_M15"/>
    <property type="match status" value="2"/>
</dbReference>
<comment type="cofactor">
    <cofactor evidence="9">
        <name>Zn(2+)</name>
        <dbReference type="ChEBI" id="CHEBI:29105"/>
    </cofactor>
    <text evidence="9">Binds 1 zinc ion per subunit.</text>
</comment>
<evidence type="ECO:0000256" key="1">
    <source>
        <dbReference type="ARBA" id="ARBA00001362"/>
    </source>
</evidence>
<dbReference type="HOGENOM" id="CLU_060744_0_1_10"/>
<dbReference type="GO" id="GO:0008270">
    <property type="term" value="F:zinc ion binding"/>
    <property type="evidence" value="ECO:0007669"/>
    <property type="project" value="UniProtKB-UniRule"/>
</dbReference>
<dbReference type="HAMAP" id="MF_01924">
    <property type="entry name" value="A_A_dipeptidase"/>
    <property type="match status" value="1"/>
</dbReference>
<dbReference type="eggNOG" id="COG2173">
    <property type="taxonomic scope" value="Bacteria"/>
</dbReference>
<evidence type="ECO:0000256" key="9">
    <source>
        <dbReference type="HAMAP-Rule" id="MF_01924"/>
    </source>
</evidence>
<evidence type="ECO:0000256" key="4">
    <source>
        <dbReference type="ARBA" id="ARBA00022801"/>
    </source>
</evidence>
<dbReference type="OrthoDB" id="9801430at2"/>
<proteinExistence type="inferred from homology"/>
<keyword evidence="7 9" id="KW-0482">Metalloprotease</keyword>
<feature type="site" description="Transition state stabilizer" evidence="9">
    <location>
        <position position="94"/>
    </location>
</feature>
<dbReference type="GO" id="GO:0006508">
    <property type="term" value="P:proteolysis"/>
    <property type="evidence" value="ECO:0007669"/>
    <property type="project" value="UniProtKB-KW"/>
</dbReference>
<evidence type="ECO:0000256" key="7">
    <source>
        <dbReference type="ARBA" id="ARBA00023049"/>
    </source>
</evidence>
<dbReference type="GO" id="GO:0071555">
    <property type="term" value="P:cell wall organization"/>
    <property type="evidence" value="ECO:0007669"/>
    <property type="project" value="UniProtKB-KW"/>
</dbReference>
<dbReference type="InterPro" id="IPR000755">
    <property type="entry name" value="A_A_dipeptidase"/>
</dbReference>
<keyword evidence="2 9" id="KW-0645">Protease</keyword>
<feature type="active site" description="Proton donor/acceptor" evidence="9">
    <location>
        <position position="227"/>
    </location>
</feature>
<evidence type="ECO:0000256" key="5">
    <source>
        <dbReference type="ARBA" id="ARBA00022833"/>
    </source>
</evidence>
<feature type="binding site" evidence="9">
    <location>
        <position position="230"/>
    </location>
    <ligand>
        <name>Zn(2+)</name>
        <dbReference type="ChEBI" id="CHEBI:29105"/>
        <note>catalytic</note>
    </ligand>
</feature>
<evidence type="ECO:0000313" key="12">
    <source>
        <dbReference type="Proteomes" id="UP000007394"/>
    </source>
</evidence>
<dbReference type="SUPFAM" id="SSF55166">
    <property type="entry name" value="Hedgehog/DD-peptidase"/>
    <property type="match status" value="1"/>
</dbReference>
<dbReference type="STRING" id="945713.IALB_1434"/>
<keyword evidence="6 9" id="KW-0224">Dipeptidase</keyword>
<gene>
    <name evidence="11" type="primary">vanX</name>
    <name evidence="11" type="ordered locus">IALB_1434</name>
</gene>
<comment type="function">
    <text evidence="9 10">Catalyzes hydrolysis of the D-alanyl-D-alanine dipeptide.</text>
</comment>
<keyword evidence="12" id="KW-1185">Reference proteome</keyword>
<organism evidence="11 12">
    <name type="scientific">Ignavibacterium album (strain DSM 19864 / JCM 16511 / NBRC 101810 / Mat9-16)</name>
    <dbReference type="NCBI Taxonomy" id="945713"/>
    <lineage>
        <taxon>Bacteria</taxon>
        <taxon>Pseudomonadati</taxon>
        <taxon>Ignavibacteriota</taxon>
        <taxon>Ignavibacteria</taxon>
        <taxon>Ignavibacteriales</taxon>
        <taxon>Ignavibacteriaceae</taxon>
        <taxon>Ignavibacterium</taxon>
    </lineage>
</organism>
<dbReference type="GO" id="GO:0160237">
    <property type="term" value="F:D-Ala-D-Ala dipeptidase activity"/>
    <property type="evidence" value="ECO:0007669"/>
    <property type="project" value="UniProtKB-EC"/>
</dbReference>
<dbReference type="RefSeq" id="WP_014560297.1">
    <property type="nucleotide sequence ID" value="NC_017464.1"/>
</dbReference>
<keyword evidence="4 9" id="KW-0378">Hydrolase</keyword>
<dbReference type="EMBL" id="CP003418">
    <property type="protein sequence ID" value="AFH49144.1"/>
    <property type="molecule type" value="Genomic_DNA"/>
</dbReference>
<dbReference type="PIRSF" id="PIRSF026671">
    <property type="entry name" value="AA_dipeptidase"/>
    <property type="match status" value="1"/>
</dbReference>
<dbReference type="PANTHER" id="PTHR43126">
    <property type="entry name" value="D-ALANYL-D-ALANINE DIPEPTIDASE"/>
    <property type="match status" value="1"/>
</dbReference>
<dbReference type="InterPro" id="IPR009045">
    <property type="entry name" value="Zn_M74/Hedgehog-like"/>
</dbReference>
<keyword evidence="8 10" id="KW-0961">Cell wall biogenesis/degradation</keyword>
<dbReference type="PATRIC" id="fig|945713.3.peg.1432"/>
<reference evidence="11 12" key="1">
    <citation type="journal article" date="2012" name="Front. Microbiol.">
        <title>Complete genome of Ignavibacterium album, a metabolically versatile, flagellated, facultative anaerobe from the phylum Chlorobi.</title>
        <authorList>
            <person name="Liu Z."/>
            <person name="Frigaard N.-U."/>
            <person name="Vogl K."/>
            <person name="Iino T."/>
            <person name="Ohkuma M."/>
            <person name="Overmann J."/>
            <person name="Bryant D.A."/>
        </authorList>
    </citation>
    <scope>NUCLEOTIDE SEQUENCE [LARGE SCALE GENOMIC DNA]</scope>
    <source>
        <strain evidence="12">DSM 19864 / JCM 16511 / NBRC 101810 / Mat9-16</strain>
    </source>
</reference>
<dbReference type="EC" id="3.4.13.22" evidence="9 10"/>
<dbReference type="Proteomes" id="UP000007394">
    <property type="component" value="Chromosome"/>
</dbReference>